<dbReference type="RefSeq" id="WP_143916743.1">
    <property type="nucleotide sequence ID" value="NZ_CANMIK010000022.1"/>
</dbReference>
<evidence type="ECO:0000313" key="2">
    <source>
        <dbReference type="Proteomes" id="UP000318833"/>
    </source>
</evidence>
<dbReference type="Proteomes" id="UP000318833">
    <property type="component" value="Unassembled WGS sequence"/>
</dbReference>
<proteinExistence type="predicted"/>
<gene>
    <name evidence="1" type="ORF">FOF46_13105</name>
</gene>
<dbReference type="AlphaFoldDB" id="A0A554VK39"/>
<protein>
    <recommendedName>
        <fullName evidence="3">Sugar ABC transporter ATPase</fullName>
    </recommendedName>
</protein>
<organism evidence="1 2">
    <name type="scientific">Aquimarina algiphila</name>
    <dbReference type="NCBI Taxonomy" id="2047982"/>
    <lineage>
        <taxon>Bacteria</taxon>
        <taxon>Pseudomonadati</taxon>
        <taxon>Bacteroidota</taxon>
        <taxon>Flavobacteriia</taxon>
        <taxon>Flavobacteriales</taxon>
        <taxon>Flavobacteriaceae</taxon>
        <taxon>Aquimarina</taxon>
    </lineage>
</organism>
<reference evidence="1 2" key="1">
    <citation type="submission" date="2019-07" db="EMBL/GenBank/DDBJ databases">
        <title>The draft genome sequence of Aquimarina algiphila M91.</title>
        <authorList>
            <person name="Meng X."/>
        </authorList>
    </citation>
    <scope>NUCLEOTIDE SEQUENCE [LARGE SCALE GENOMIC DNA]</scope>
    <source>
        <strain evidence="1 2">M91</strain>
    </source>
</reference>
<name>A0A554VK39_9FLAO</name>
<dbReference type="EMBL" id="VLNR01000024">
    <property type="protein sequence ID" value="TSE08329.1"/>
    <property type="molecule type" value="Genomic_DNA"/>
</dbReference>
<evidence type="ECO:0000313" key="1">
    <source>
        <dbReference type="EMBL" id="TSE08329.1"/>
    </source>
</evidence>
<evidence type="ECO:0008006" key="3">
    <source>
        <dbReference type="Google" id="ProtNLM"/>
    </source>
</evidence>
<accession>A0A554VK39</accession>
<sequence length="171" mass="19547">MSDTYISIVPTKIEKGKAAMLAEKFKSKLITDKIISKDCTPSENVASILVNNDDKFKSLENNKLEIVTNRKVFENGGNGLVEITCSKCDFDIIESNWMDAVEEWYYDSGKDDFRCPNCSNQTSITEYLFNPQWGFSELGFTFWNWPEFTEKFVSEIENLLGSKVGIVYGRI</sequence>
<dbReference type="OrthoDB" id="3468002at2"/>
<keyword evidence="2" id="KW-1185">Reference proteome</keyword>
<comment type="caution">
    <text evidence="1">The sequence shown here is derived from an EMBL/GenBank/DDBJ whole genome shotgun (WGS) entry which is preliminary data.</text>
</comment>